<sequence>MEDSPMNPAWNDSDNYIEDRSRCGEYLKRELLSRWDGHMPRPTFVFGVYAQLDGPVPPFSGFGVVLDYAGDNPDTRMTQTAPQRDAARCTPDTQSGTPQVYHDSGCRYDNIVGDDELRNRVSASRERFHDEPYWDHQQRRSEHGGRGEHQPRPYGASYNNSTRTRSSYSASSSDDSHGHPMSAWAIQQANPDTASVDEVCPPPANGYAEQEEECLTRARERPVGTLRGPYQVFYRRQIVTIDQAYNLVAFLDVGQQEAYELFALTVQNLAAFPQQFRTEGKAHLMRYQQEIERAWWTMTTGGPRAPRVARHGNPLVRPMDSNLMTRRAEVKPAPARPLPPPARGHEQREFDIVQMRMYGPPVIPAATSARDHPAPAPQPRPTTLLTSADGSPGFLGRSPPNPNDARPAFSNGSVNDTSLTPNTRWTAGDLHNRHARTHPSVWRRGVWGFSGVLATALGDTPNRPDILASNTTTALAPNTLQADFRAFVLVGMRLFSVRGLYNLILRLGEYPVETTAMEHYPYSTENLTIFLVAAWYARHGILPGSPDVLALEDFARIRRNVVSGIPDLNNTVWPEAPGSAAALQTDALQVPHWDVLRHAPVRSAGSGIHASVHAPMEDVEGPTAEIAAGGSSTLPLVPEQPKQEEGSAGG</sequence>
<comment type="caution">
    <text evidence="2">The sequence shown here is derived from an EMBL/GenBank/DDBJ whole genome shotgun (WGS) entry which is preliminary data.</text>
</comment>
<keyword evidence="3" id="KW-1185">Reference proteome</keyword>
<name>A0AAD7MI46_9AGAR</name>
<feature type="region of interest" description="Disordered" evidence="1">
    <location>
        <begin position="366"/>
        <end position="423"/>
    </location>
</feature>
<feature type="compositionally biased region" description="Basic and acidic residues" evidence="1">
    <location>
        <begin position="128"/>
        <end position="151"/>
    </location>
</feature>
<organism evidence="2 3">
    <name type="scientific">Mycena metata</name>
    <dbReference type="NCBI Taxonomy" id="1033252"/>
    <lineage>
        <taxon>Eukaryota</taxon>
        <taxon>Fungi</taxon>
        <taxon>Dikarya</taxon>
        <taxon>Basidiomycota</taxon>
        <taxon>Agaricomycotina</taxon>
        <taxon>Agaricomycetes</taxon>
        <taxon>Agaricomycetidae</taxon>
        <taxon>Agaricales</taxon>
        <taxon>Marasmiineae</taxon>
        <taxon>Mycenaceae</taxon>
        <taxon>Mycena</taxon>
    </lineage>
</organism>
<feature type="region of interest" description="Disordered" evidence="1">
    <location>
        <begin position="73"/>
        <end position="109"/>
    </location>
</feature>
<feature type="region of interest" description="Disordered" evidence="1">
    <location>
        <begin position="621"/>
        <end position="650"/>
    </location>
</feature>
<gene>
    <name evidence="2" type="ORF">B0H16DRAFT_1476228</name>
</gene>
<dbReference type="Proteomes" id="UP001215598">
    <property type="component" value="Unassembled WGS sequence"/>
</dbReference>
<evidence type="ECO:0000313" key="2">
    <source>
        <dbReference type="EMBL" id="KAJ7717206.1"/>
    </source>
</evidence>
<dbReference type="EMBL" id="JARKIB010000280">
    <property type="protein sequence ID" value="KAJ7717206.1"/>
    <property type="molecule type" value="Genomic_DNA"/>
</dbReference>
<accession>A0AAD7MI46</accession>
<reference evidence="2" key="1">
    <citation type="submission" date="2023-03" db="EMBL/GenBank/DDBJ databases">
        <title>Massive genome expansion in bonnet fungi (Mycena s.s.) driven by repeated elements and novel gene families across ecological guilds.</title>
        <authorList>
            <consortium name="Lawrence Berkeley National Laboratory"/>
            <person name="Harder C.B."/>
            <person name="Miyauchi S."/>
            <person name="Viragh M."/>
            <person name="Kuo A."/>
            <person name="Thoen E."/>
            <person name="Andreopoulos B."/>
            <person name="Lu D."/>
            <person name="Skrede I."/>
            <person name="Drula E."/>
            <person name="Henrissat B."/>
            <person name="Morin E."/>
            <person name="Kohler A."/>
            <person name="Barry K."/>
            <person name="LaButti K."/>
            <person name="Morin E."/>
            <person name="Salamov A."/>
            <person name="Lipzen A."/>
            <person name="Mereny Z."/>
            <person name="Hegedus B."/>
            <person name="Baldrian P."/>
            <person name="Stursova M."/>
            <person name="Weitz H."/>
            <person name="Taylor A."/>
            <person name="Grigoriev I.V."/>
            <person name="Nagy L.G."/>
            <person name="Martin F."/>
            <person name="Kauserud H."/>
        </authorList>
    </citation>
    <scope>NUCLEOTIDE SEQUENCE</scope>
    <source>
        <strain evidence="2">CBHHK182m</strain>
    </source>
</reference>
<feature type="compositionally biased region" description="Low complexity" evidence="1">
    <location>
        <begin position="156"/>
        <end position="173"/>
    </location>
</feature>
<feature type="region of interest" description="Disordered" evidence="1">
    <location>
        <begin position="128"/>
        <end position="181"/>
    </location>
</feature>
<proteinExistence type="predicted"/>
<protein>
    <submittedName>
        <fullName evidence="2">Uncharacterized protein</fullName>
    </submittedName>
</protein>
<evidence type="ECO:0000313" key="3">
    <source>
        <dbReference type="Proteomes" id="UP001215598"/>
    </source>
</evidence>
<evidence type="ECO:0000256" key="1">
    <source>
        <dbReference type="SAM" id="MobiDB-lite"/>
    </source>
</evidence>
<feature type="compositionally biased region" description="Basic and acidic residues" evidence="1">
    <location>
        <begin position="641"/>
        <end position="650"/>
    </location>
</feature>
<dbReference type="AlphaFoldDB" id="A0AAD7MI46"/>
<feature type="compositionally biased region" description="Polar residues" evidence="1">
    <location>
        <begin position="410"/>
        <end position="423"/>
    </location>
</feature>